<keyword evidence="5" id="KW-1185">Reference proteome</keyword>
<feature type="compositionally biased region" description="Low complexity" evidence="2">
    <location>
        <begin position="1"/>
        <end position="11"/>
    </location>
</feature>
<keyword evidence="1" id="KW-0175">Coiled coil</keyword>
<evidence type="ECO:0000313" key="5">
    <source>
        <dbReference type="Proteomes" id="UP000601990"/>
    </source>
</evidence>
<feature type="compositionally biased region" description="Basic and acidic residues" evidence="2">
    <location>
        <begin position="135"/>
        <end position="148"/>
    </location>
</feature>
<evidence type="ECO:0000259" key="3">
    <source>
        <dbReference type="Pfam" id="PF13699"/>
    </source>
</evidence>
<accession>A0ABX1N515</accession>
<feature type="compositionally biased region" description="Pro residues" evidence="2">
    <location>
        <begin position="12"/>
        <end position="26"/>
    </location>
</feature>
<evidence type="ECO:0000256" key="2">
    <source>
        <dbReference type="SAM" id="MobiDB-lite"/>
    </source>
</evidence>
<comment type="caution">
    <text evidence="4">The sequence shown here is derived from an EMBL/GenBank/DDBJ whole genome shotgun (WGS) entry which is preliminary data.</text>
</comment>
<dbReference type="PANTHER" id="PTHR48125">
    <property type="entry name" value="LP07818P1"/>
    <property type="match status" value="1"/>
</dbReference>
<dbReference type="PANTHER" id="PTHR48125:SF10">
    <property type="entry name" value="OS12G0136300 PROTEIN"/>
    <property type="match status" value="1"/>
</dbReference>
<dbReference type="InterPro" id="IPR049762">
    <property type="entry name" value="PoNe_dom"/>
</dbReference>
<organism evidence="4 5">
    <name type="scientific">Aromatoleum buckelii</name>
    <dbReference type="NCBI Taxonomy" id="200254"/>
    <lineage>
        <taxon>Bacteria</taxon>
        <taxon>Pseudomonadati</taxon>
        <taxon>Pseudomonadota</taxon>
        <taxon>Betaproteobacteria</taxon>
        <taxon>Rhodocyclales</taxon>
        <taxon>Rhodocyclaceae</taxon>
        <taxon>Aromatoleum</taxon>
    </lineage>
</organism>
<sequence>MTRLSRFAPLRRPSPAPRPAFSAPPAPERRGADNLATQQAARARPPPRRSTAAESAAEEAAAREAGQRAAQGDHPDVPPGVRLHTDAAAAQRAQAVQARAFTCGDDVYFAAGRFAPATPAGRALLAHELHHVRRQRETGDKHIARDPDVPPDPQQQKERRYAEWVRYALVGALADQRLTTAEFVAELVKHATLHIGDASELATFQARAAVLPQVTSPPWDLVNAPRLVVAVSGLPSELESGVPSVGTESFLGGWTLAVARYLAAPDDLQAQERFSELVDALAGIAVRFGSVASLLWFELHDTLMHLVELRQRLADLHDDPGVTPAANLAKRRTIGDEINRTARHALLLDQAMKDPALVGTPLDPSSSTPLERQLGPLSGRLAQMRETEKGEAATQQALGAKPELLATAMPGGMGVEVAPEEAFPRTADEAAEKWSVALANRADEVFKDLETTRSKIVPATPPQTLDDFVKVFDSWFTFLPSRAIAADPAIADAMRGWRNASQGLMQLGFEGWMANQLLKPVGYSNYAMLALPTLWGPLGAPRLRDLTGAGLMPDYEFVHEFVPEYGAIETHAEDRQIALEQGIGVSGAAFRALWAMQHAGVPVLPAARAMQLAPPAATYLFLRDPTAAEGWHYLVYYQSILDDSYKVAEQKTMAAPLAEYGATSAQAGALLAQTHHPKSAGGAPLGEKAIREHGIEGAEGRSQARYGLTAAPTNVTVDTARARIEELRKRFDSSQLSAGHIIASLERSMSEGLARNDSAVFRVGATLYVAYREHDLKDVVLQYFAPKVLAEAVAQAVAISLLLEALAQLGPIGRLLSGIIGKIMAKSGGSPLGTVLALVSWIFDAMHVNHFAGARAQAYFAVDVVDALAAFVQDKVVGGLAKNVRKWGSPARWAPKTTREVSEAVKAWLEPSQLPIVHAEVKAAREQLEKSKGAHDPQVQALKALEADLGAPPPGEPHPAPVPVEKPTLATRLAAATETAKQAGLPEADVKRMADQARTQHHADLKSAVEAGMGPLKAGDTAPPVEIVSADKIGPAGSKRTAKVVVENGKVTKILVSEDASPAAVYEEGVHAAQSLDPRMKKLFAQLDPGKPWAELTPREKLAATKAAIQIEIDAKKRIAERLQQSNDPLSEDELIRAYEDISNLRAKQLELAQIRPWKLGKANLPDILSEPATLYAKKTIDGFSIDTAWSQGTLSEFNSAFEKAHPAANLTKAEIGAMYTKAKRADNPNRVPRTVEKYDEPAKPGKTEELSFRTTGKRAEGDLLLTPRQRATIDKLIAARDRARRERTNALAKNNDAAAKRWDQAVRDASQKLGEQAADAWAKQRAWAADARPTRVYGGEGSRAGDFDRVDKWTDANGKVHYLVIEAKGGTSPLGGKWYNGKYVQQGSLDYFNAILDDMSRPTSSKESRQAAKELRAALTTGKDLSGKAAEIHYEKVQIPFDIVAAPRTVLGEKSVATGIEVTPFDLK</sequence>
<evidence type="ECO:0000256" key="1">
    <source>
        <dbReference type="SAM" id="Coils"/>
    </source>
</evidence>
<feature type="compositionally biased region" description="Basic and acidic residues" evidence="2">
    <location>
        <begin position="60"/>
        <end position="76"/>
    </location>
</feature>
<protein>
    <submittedName>
        <fullName evidence="4">DUF4157 domain-containing protein</fullName>
    </submittedName>
</protein>
<dbReference type="CDD" id="cd20739">
    <property type="entry name" value="PoNe_DUF637"/>
    <property type="match status" value="1"/>
</dbReference>
<evidence type="ECO:0000313" key="4">
    <source>
        <dbReference type="EMBL" id="NMF94330.1"/>
    </source>
</evidence>
<dbReference type="Proteomes" id="UP000601990">
    <property type="component" value="Unassembled WGS sequence"/>
</dbReference>
<feature type="compositionally biased region" description="Low complexity" evidence="2">
    <location>
        <begin position="36"/>
        <end position="59"/>
    </location>
</feature>
<feature type="domain" description="eCIS core" evidence="3">
    <location>
        <begin position="80"/>
        <end position="138"/>
    </location>
</feature>
<name>A0ABX1N515_9RHOO</name>
<feature type="coiled-coil region" evidence="1">
    <location>
        <begin position="1274"/>
        <end position="1301"/>
    </location>
</feature>
<dbReference type="InterPro" id="IPR025295">
    <property type="entry name" value="eCIS_core_dom"/>
</dbReference>
<dbReference type="Pfam" id="PF13699">
    <property type="entry name" value="eCIS_core"/>
    <property type="match status" value="1"/>
</dbReference>
<feature type="region of interest" description="Disordered" evidence="2">
    <location>
        <begin position="1"/>
        <end position="82"/>
    </location>
</feature>
<feature type="region of interest" description="Disordered" evidence="2">
    <location>
        <begin position="135"/>
        <end position="157"/>
    </location>
</feature>
<reference evidence="4" key="1">
    <citation type="submission" date="2019-12" db="EMBL/GenBank/DDBJ databases">
        <title>Comparative genomics gives insights into the taxonomy of the Azoarcus-Aromatoleum group and reveals separate origins of nif in the plant-associated Azoarcus and non-plant-associated Aromatoleum sub-groups.</title>
        <authorList>
            <person name="Lafos M."/>
            <person name="Maluk M."/>
            <person name="Batista M."/>
            <person name="Junghare M."/>
            <person name="Carmona M."/>
            <person name="Faoro H."/>
            <person name="Cruz L.M."/>
            <person name="Battistoni F."/>
            <person name="De Souza E."/>
            <person name="Pedrosa F."/>
            <person name="Chen W.-M."/>
            <person name="Poole P.S."/>
            <person name="Dixon R.A."/>
            <person name="James E.K."/>
        </authorList>
    </citation>
    <scope>NUCLEOTIDE SEQUENCE</scope>
    <source>
        <strain evidence="4">U120</strain>
    </source>
</reference>
<gene>
    <name evidence="4" type="ORF">GO608_13450</name>
</gene>
<proteinExistence type="predicted"/>
<dbReference type="EMBL" id="WTVH01000027">
    <property type="protein sequence ID" value="NMF94330.1"/>
    <property type="molecule type" value="Genomic_DNA"/>
</dbReference>